<dbReference type="GeneID" id="25984544"/>
<dbReference type="EMBL" id="ALBS01000146">
    <property type="protein sequence ID" value="EJT49804.1"/>
    <property type="molecule type" value="Genomic_DNA"/>
</dbReference>
<dbReference type="OrthoDB" id="10671149at2759"/>
<sequence length="397" mass="42103">MLTIVPVPDQILESPQFSTCTELPILHQMHGGLPLPLSHSAVVEVLKLCANAGPLGRSEVEEWKSAVLGLSSASSSPETLAPLIKPMAAFSLNPVTTMPPLSVAPVTTMAPVTSAPEPITPPEVAPVATVPSAGVPKGAMSPLVMGGVAGFSPVRPPAPILKPTMLPPLPSPTVQSSPVRSVHFDLEDDLELDEHHHPRVPAHLSHTPPPSARQSEFDHSHLTGDYFSSRFEMSMDDYGSEPASQSMSPAIPVLELGPRATQSSLGGFIPLSCAPEVDPGMARKLAQKARDRELREREEKEEKERIAKLEVESKNPRDVMVDALMAAHMNRARHAAGIPLLPVLPTLPAPPLVALTSASQIRTLSPADADAWAHYYLGAECDPARAPDAILAAVGVL</sequence>
<dbReference type="AlphaFoldDB" id="J6EYQ9"/>
<organism evidence="3 4">
    <name type="scientific">Trichosporon asahii var. asahii (strain ATCC 90039 / CBS 2479 / JCM 2466 / KCTC 7840 / NBRC 103889/ NCYC 2677 / UAMH 7654)</name>
    <name type="common">Yeast</name>
    <dbReference type="NCBI Taxonomy" id="1186058"/>
    <lineage>
        <taxon>Eukaryota</taxon>
        <taxon>Fungi</taxon>
        <taxon>Dikarya</taxon>
        <taxon>Basidiomycota</taxon>
        <taxon>Agaricomycotina</taxon>
        <taxon>Tremellomycetes</taxon>
        <taxon>Trichosporonales</taxon>
        <taxon>Trichosporonaceae</taxon>
        <taxon>Trichosporon</taxon>
    </lineage>
</organism>
<feature type="region of interest" description="Disordered" evidence="2">
    <location>
        <begin position="199"/>
        <end position="218"/>
    </location>
</feature>
<gene>
    <name evidence="3" type="ORF">A1Q1_01030</name>
</gene>
<dbReference type="KEGG" id="tasa:A1Q1_01030"/>
<evidence type="ECO:0000313" key="3">
    <source>
        <dbReference type="EMBL" id="EJT49804.1"/>
    </source>
</evidence>
<feature type="coiled-coil region" evidence="1">
    <location>
        <begin position="283"/>
        <end position="312"/>
    </location>
</feature>
<keyword evidence="1" id="KW-0175">Coiled coil</keyword>
<proteinExistence type="predicted"/>
<dbReference type="HOGENOM" id="CLU_706341_0_0_1"/>
<dbReference type="Proteomes" id="UP000002748">
    <property type="component" value="Unassembled WGS sequence"/>
</dbReference>
<evidence type="ECO:0000313" key="4">
    <source>
        <dbReference type="Proteomes" id="UP000002748"/>
    </source>
</evidence>
<protein>
    <submittedName>
        <fullName evidence="3">Uncharacterized protein</fullName>
    </submittedName>
</protein>
<name>J6EYQ9_TRIAS</name>
<evidence type="ECO:0000256" key="2">
    <source>
        <dbReference type="SAM" id="MobiDB-lite"/>
    </source>
</evidence>
<accession>J6EYQ9</accession>
<dbReference type="VEuPathDB" id="FungiDB:A1Q1_01030"/>
<dbReference type="RefSeq" id="XP_014181128.1">
    <property type="nucleotide sequence ID" value="XM_014325653.1"/>
</dbReference>
<evidence type="ECO:0000256" key="1">
    <source>
        <dbReference type="SAM" id="Coils"/>
    </source>
</evidence>
<comment type="caution">
    <text evidence="3">The sequence shown here is derived from an EMBL/GenBank/DDBJ whole genome shotgun (WGS) entry which is preliminary data.</text>
</comment>
<reference evidence="3 4" key="1">
    <citation type="journal article" date="2012" name="Eukaryot. Cell">
        <title>Draft genome sequence of CBS 2479, the standard type strain of Trichosporon asahii.</title>
        <authorList>
            <person name="Yang R.Y."/>
            <person name="Li H.T."/>
            <person name="Zhu H."/>
            <person name="Zhou G.P."/>
            <person name="Wang M."/>
            <person name="Wang L."/>
        </authorList>
    </citation>
    <scope>NUCLEOTIDE SEQUENCE [LARGE SCALE GENOMIC DNA]</scope>
    <source>
        <strain evidence="4">ATCC 90039 / CBS 2479 / JCM 2466 / KCTC 7840 / NCYC 2677 / UAMH 7654</strain>
    </source>
</reference>